<dbReference type="AlphaFoldDB" id="A0A368JYS4"/>
<sequence>MNTKSQFATVKLPLQLVDQARQEAAVFHRSIGGQLEHWASLGRAVENAPGFTLDRVRAAVEGRFDPADLSPVEREYFYDAMDDIMAQPGANEEANLQALVSAGGAVGMDDQGRLVRSRKGGTTEVMG</sequence>
<comment type="caution">
    <text evidence="1">The sequence shown here is derived from an EMBL/GenBank/DDBJ whole genome shotgun (WGS) entry which is preliminary data.</text>
</comment>
<dbReference type="EMBL" id="QOZG01000072">
    <property type="protein sequence ID" value="RCS21333.1"/>
    <property type="molecule type" value="Genomic_DNA"/>
</dbReference>
<protein>
    <recommendedName>
        <fullName evidence="3">ParD-like family protein</fullName>
    </recommendedName>
</protein>
<dbReference type="Pfam" id="PF11903">
    <property type="entry name" value="ParD_like"/>
    <property type="match status" value="1"/>
</dbReference>
<dbReference type="OrthoDB" id="5422561at2"/>
<evidence type="ECO:0000313" key="1">
    <source>
        <dbReference type="EMBL" id="RCS21333.1"/>
    </source>
</evidence>
<name>A0A368JYS4_9HYPH</name>
<reference evidence="1 2" key="1">
    <citation type="submission" date="2018-07" db="EMBL/GenBank/DDBJ databases">
        <title>The draft genome of Phyllobacterium salinisoli.</title>
        <authorList>
            <person name="Liu L."/>
            <person name="Li L."/>
            <person name="Zhang X."/>
            <person name="Liang L."/>
        </authorList>
    </citation>
    <scope>NUCLEOTIDE SEQUENCE [LARGE SCALE GENOMIC DNA]</scope>
    <source>
        <strain evidence="1 2">LLAN61</strain>
    </source>
</reference>
<dbReference type="RefSeq" id="WP_114443039.1">
    <property type="nucleotide sequence ID" value="NZ_QOZG01000072.1"/>
</dbReference>
<dbReference type="Proteomes" id="UP000253420">
    <property type="component" value="Unassembled WGS sequence"/>
</dbReference>
<evidence type="ECO:0000313" key="2">
    <source>
        <dbReference type="Proteomes" id="UP000253420"/>
    </source>
</evidence>
<keyword evidence="2" id="KW-1185">Reference proteome</keyword>
<proteinExistence type="predicted"/>
<evidence type="ECO:0008006" key="3">
    <source>
        <dbReference type="Google" id="ProtNLM"/>
    </source>
</evidence>
<organism evidence="1 2">
    <name type="scientific">Phyllobacterium salinisoli</name>
    <dbReference type="NCBI Taxonomy" id="1899321"/>
    <lineage>
        <taxon>Bacteria</taxon>
        <taxon>Pseudomonadati</taxon>
        <taxon>Pseudomonadota</taxon>
        <taxon>Alphaproteobacteria</taxon>
        <taxon>Hyphomicrobiales</taxon>
        <taxon>Phyllobacteriaceae</taxon>
        <taxon>Phyllobacterium</taxon>
    </lineage>
</organism>
<dbReference type="InterPro" id="IPR021831">
    <property type="entry name" value="ParD-like"/>
</dbReference>
<gene>
    <name evidence="1" type="ORF">DUT91_24865</name>
</gene>
<accession>A0A368JYS4</accession>